<keyword evidence="3" id="KW-1185">Reference proteome</keyword>
<comment type="caution">
    <text evidence="2">The sequence shown here is derived from an EMBL/GenBank/DDBJ whole genome shotgun (WGS) entry which is preliminary data.</text>
</comment>
<gene>
    <name evidence="2" type="ORF">ACFSTE_02895</name>
</gene>
<evidence type="ECO:0000313" key="3">
    <source>
        <dbReference type="Proteomes" id="UP001597459"/>
    </source>
</evidence>
<sequence length="82" mass="9522">MIDKYFFKRLTEKGKIAYFIIQIILVAIFLYVLFGQLGYRLGSYNSEARTETYMVLIPGVIIISLLSGGISLFFWKKTEEIE</sequence>
<accession>A0ABW5N3T9</accession>
<dbReference type="EMBL" id="JBHULX010000002">
    <property type="protein sequence ID" value="MFD2589761.1"/>
    <property type="molecule type" value="Genomic_DNA"/>
</dbReference>
<protein>
    <submittedName>
        <fullName evidence="2">Uncharacterized protein</fullName>
    </submittedName>
</protein>
<evidence type="ECO:0000313" key="2">
    <source>
        <dbReference type="EMBL" id="MFD2589761.1"/>
    </source>
</evidence>
<name>A0ABW5N3T9_9FLAO</name>
<feature type="transmembrane region" description="Helical" evidence="1">
    <location>
        <begin position="54"/>
        <end position="75"/>
    </location>
</feature>
<dbReference type="RefSeq" id="WP_378256347.1">
    <property type="nucleotide sequence ID" value="NZ_JBHSJV010000001.1"/>
</dbReference>
<keyword evidence="1" id="KW-0472">Membrane</keyword>
<organism evidence="2 3">
    <name type="scientific">Aquimarina hainanensis</name>
    <dbReference type="NCBI Taxonomy" id="1578017"/>
    <lineage>
        <taxon>Bacteria</taxon>
        <taxon>Pseudomonadati</taxon>
        <taxon>Bacteroidota</taxon>
        <taxon>Flavobacteriia</taxon>
        <taxon>Flavobacteriales</taxon>
        <taxon>Flavobacteriaceae</taxon>
        <taxon>Aquimarina</taxon>
    </lineage>
</organism>
<dbReference type="Proteomes" id="UP001597459">
    <property type="component" value="Unassembled WGS sequence"/>
</dbReference>
<reference evidence="3" key="1">
    <citation type="journal article" date="2019" name="Int. J. Syst. Evol. Microbiol.">
        <title>The Global Catalogue of Microorganisms (GCM) 10K type strain sequencing project: providing services to taxonomists for standard genome sequencing and annotation.</title>
        <authorList>
            <consortium name="The Broad Institute Genomics Platform"/>
            <consortium name="The Broad Institute Genome Sequencing Center for Infectious Disease"/>
            <person name="Wu L."/>
            <person name="Ma J."/>
        </authorList>
    </citation>
    <scope>NUCLEOTIDE SEQUENCE [LARGE SCALE GENOMIC DNA]</scope>
    <source>
        <strain evidence="3">KCTC 42423</strain>
    </source>
</reference>
<proteinExistence type="predicted"/>
<keyword evidence="1" id="KW-1133">Transmembrane helix</keyword>
<keyword evidence="1" id="KW-0812">Transmembrane</keyword>
<feature type="transmembrane region" description="Helical" evidence="1">
    <location>
        <begin position="16"/>
        <end position="34"/>
    </location>
</feature>
<evidence type="ECO:0000256" key="1">
    <source>
        <dbReference type="SAM" id="Phobius"/>
    </source>
</evidence>